<dbReference type="EMBL" id="PDND01000159">
    <property type="protein sequence ID" value="PGH30698.1"/>
    <property type="molecule type" value="Genomic_DNA"/>
</dbReference>
<keyword evidence="3" id="KW-1185">Reference proteome</keyword>
<proteinExistence type="predicted"/>
<feature type="compositionally biased region" description="Low complexity" evidence="1">
    <location>
        <begin position="192"/>
        <end position="208"/>
    </location>
</feature>
<accession>A0A2B7ZC22</accession>
<evidence type="ECO:0000313" key="3">
    <source>
        <dbReference type="Proteomes" id="UP000226031"/>
    </source>
</evidence>
<gene>
    <name evidence="2" type="ORF">GX50_06511</name>
</gene>
<evidence type="ECO:0000313" key="2">
    <source>
        <dbReference type="EMBL" id="PGH30698.1"/>
    </source>
</evidence>
<dbReference type="AlphaFoldDB" id="A0A2B7ZC22"/>
<dbReference type="Proteomes" id="UP000226031">
    <property type="component" value="Unassembled WGS sequence"/>
</dbReference>
<protein>
    <submittedName>
        <fullName evidence="2">Uncharacterized protein</fullName>
    </submittedName>
</protein>
<evidence type="ECO:0000256" key="1">
    <source>
        <dbReference type="SAM" id="MobiDB-lite"/>
    </source>
</evidence>
<comment type="caution">
    <text evidence="2">The sequence shown here is derived from an EMBL/GenBank/DDBJ whole genome shotgun (WGS) entry which is preliminary data.</text>
</comment>
<reference evidence="2 3" key="1">
    <citation type="submission" date="2017-10" db="EMBL/GenBank/DDBJ databases">
        <title>Comparative genomics in systemic dimorphic fungi from Ajellomycetaceae.</title>
        <authorList>
            <person name="Munoz J.F."/>
            <person name="Mcewen J.G."/>
            <person name="Clay O.K."/>
            <person name="Cuomo C.A."/>
        </authorList>
    </citation>
    <scope>NUCLEOTIDE SEQUENCE [LARGE SCALE GENOMIC DNA]</scope>
    <source>
        <strain evidence="2 3">UAMH4076</strain>
    </source>
</reference>
<feature type="compositionally biased region" description="Acidic residues" evidence="1">
    <location>
        <begin position="170"/>
        <end position="191"/>
    </location>
</feature>
<sequence length="272" mass="28898">MVKTSAPAPTGIDVPDFGRTPCEKCLPRMGDVEFRCELPPGARKRCGPCAQNHLTCKQVKLLGCVKRLMYLRGAVWFGARVGRACSPERRELADLVNQVDAPRVSRLRARGRKAAAAGVAKRRAAALALEVGDEKMGGMVEMAGVKVPAMTDGVGEGPGEEEWGTSAESASDEESDGEEVVGAESAGDEESGAGSAGVEEVAGAVSAGEEGDVESGDKSPGEEEENFWAKCRRLYKAQDGPGLEPLYEMWLGVKEVKPCPQAMAEFLRLVNE</sequence>
<name>A0A2B7ZC22_9EURO</name>
<organism evidence="2 3">
    <name type="scientific">[Emmonsia] crescens</name>
    <dbReference type="NCBI Taxonomy" id="73230"/>
    <lineage>
        <taxon>Eukaryota</taxon>
        <taxon>Fungi</taxon>
        <taxon>Dikarya</taxon>
        <taxon>Ascomycota</taxon>
        <taxon>Pezizomycotina</taxon>
        <taxon>Eurotiomycetes</taxon>
        <taxon>Eurotiomycetidae</taxon>
        <taxon>Onygenales</taxon>
        <taxon>Ajellomycetaceae</taxon>
        <taxon>Emergomyces</taxon>
    </lineage>
</organism>
<feature type="region of interest" description="Disordered" evidence="1">
    <location>
        <begin position="149"/>
        <end position="225"/>
    </location>
</feature>